<evidence type="ECO:0000256" key="3">
    <source>
        <dbReference type="ARBA" id="ARBA00023237"/>
    </source>
</evidence>
<evidence type="ECO:0000259" key="5">
    <source>
        <dbReference type="Pfam" id="PF07715"/>
    </source>
</evidence>
<keyword evidence="4" id="KW-0732">Signal</keyword>
<keyword evidence="7" id="KW-1185">Reference proteome</keyword>
<feature type="signal peptide" evidence="4">
    <location>
        <begin position="1"/>
        <end position="18"/>
    </location>
</feature>
<dbReference type="SUPFAM" id="SSF56935">
    <property type="entry name" value="Porins"/>
    <property type="match status" value="1"/>
</dbReference>
<accession>A0A4R8DFN2</accession>
<evidence type="ECO:0000313" key="7">
    <source>
        <dbReference type="Proteomes" id="UP000294498"/>
    </source>
</evidence>
<dbReference type="InterPro" id="IPR037066">
    <property type="entry name" value="Plug_dom_sf"/>
</dbReference>
<keyword evidence="3" id="KW-0998">Cell outer membrane</keyword>
<keyword evidence="2" id="KW-0472">Membrane</keyword>
<gene>
    <name evidence="6" type="ORF">EDB95_4230</name>
</gene>
<dbReference type="InterPro" id="IPR036942">
    <property type="entry name" value="Beta-barrel_TonB_sf"/>
</dbReference>
<dbReference type="AlphaFoldDB" id="A0A4R8DFN2"/>
<feature type="chain" id="PRO_5020417954" evidence="4">
    <location>
        <begin position="19"/>
        <end position="732"/>
    </location>
</feature>
<comment type="subcellular location">
    <subcellularLocation>
        <location evidence="1">Cell outer membrane</location>
    </subcellularLocation>
</comment>
<dbReference type="Gene3D" id="2.60.40.1120">
    <property type="entry name" value="Carboxypeptidase-like, regulatory domain"/>
    <property type="match status" value="1"/>
</dbReference>
<evidence type="ECO:0000256" key="2">
    <source>
        <dbReference type="ARBA" id="ARBA00023136"/>
    </source>
</evidence>
<dbReference type="Gene3D" id="2.40.170.20">
    <property type="entry name" value="TonB-dependent receptor, beta-barrel domain"/>
    <property type="match status" value="1"/>
</dbReference>
<evidence type="ECO:0000256" key="1">
    <source>
        <dbReference type="ARBA" id="ARBA00004442"/>
    </source>
</evidence>
<dbReference type="GO" id="GO:0009279">
    <property type="term" value="C:cell outer membrane"/>
    <property type="evidence" value="ECO:0007669"/>
    <property type="project" value="UniProtKB-SubCell"/>
</dbReference>
<dbReference type="Pfam" id="PF07715">
    <property type="entry name" value="Plug"/>
    <property type="match status" value="1"/>
</dbReference>
<evidence type="ECO:0000256" key="4">
    <source>
        <dbReference type="SAM" id="SignalP"/>
    </source>
</evidence>
<reference evidence="6 7" key="1">
    <citation type="submission" date="2019-03" db="EMBL/GenBank/DDBJ databases">
        <title>Genomic Encyclopedia of Type Strains, Phase IV (KMG-IV): sequencing the most valuable type-strain genomes for metagenomic binning, comparative biology and taxonomic classification.</title>
        <authorList>
            <person name="Goeker M."/>
        </authorList>
    </citation>
    <scope>NUCLEOTIDE SEQUENCE [LARGE SCALE GENOMIC DNA]</scope>
    <source>
        <strain evidence="6 7">DSM 100059</strain>
    </source>
</reference>
<dbReference type="Proteomes" id="UP000294498">
    <property type="component" value="Unassembled WGS sequence"/>
</dbReference>
<proteinExistence type="predicted"/>
<comment type="caution">
    <text evidence="6">The sequence shown here is derived from an EMBL/GenBank/DDBJ whole genome shotgun (WGS) entry which is preliminary data.</text>
</comment>
<evidence type="ECO:0000313" key="6">
    <source>
        <dbReference type="EMBL" id="TDW96401.1"/>
    </source>
</evidence>
<keyword evidence="6" id="KW-0675">Receptor</keyword>
<name>A0A4R8DFN2_9BACT</name>
<dbReference type="Pfam" id="PF13715">
    <property type="entry name" value="CarbopepD_reg_2"/>
    <property type="match status" value="1"/>
</dbReference>
<feature type="domain" description="TonB-dependent receptor plug" evidence="5">
    <location>
        <begin position="151"/>
        <end position="231"/>
    </location>
</feature>
<organism evidence="6 7">
    <name type="scientific">Dinghuibacter silviterrae</name>
    <dbReference type="NCBI Taxonomy" id="1539049"/>
    <lineage>
        <taxon>Bacteria</taxon>
        <taxon>Pseudomonadati</taxon>
        <taxon>Bacteroidota</taxon>
        <taxon>Chitinophagia</taxon>
        <taxon>Chitinophagales</taxon>
        <taxon>Chitinophagaceae</taxon>
        <taxon>Dinghuibacter</taxon>
    </lineage>
</organism>
<dbReference type="InterPro" id="IPR012910">
    <property type="entry name" value="Plug_dom"/>
</dbReference>
<dbReference type="RefSeq" id="WP_133996773.1">
    <property type="nucleotide sequence ID" value="NZ_SODV01000002.1"/>
</dbReference>
<protein>
    <submittedName>
        <fullName evidence="6">TonB-dependent receptor-like protein</fullName>
    </submittedName>
</protein>
<dbReference type="Gene3D" id="2.170.130.10">
    <property type="entry name" value="TonB-dependent receptor, plug domain"/>
    <property type="match status" value="1"/>
</dbReference>
<dbReference type="EMBL" id="SODV01000002">
    <property type="protein sequence ID" value="TDW96401.1"/>
    <property type="molecule type" value="Genomic_DNA"/>
</dbReference>
<dbReference type="InterPro" id="IPR008969">
    <property type="entry name" value="CarboxyPept-like_regulatory"/>
</dbReference>
<dbReference type="SUPFAM" id="SSF49464">
    <property type="entry name" value="Carboxypeptidase regulatory domain-like"/>
    <property type="match status" value="1"/>
</dbReference>
<sequence length="732" mass="80810">MKTFFFSIILLLAAVASARGTQPQPAATGALGAAHARIALRGRVTDGRGHPVVFASVTIKNTLEGASTDSAGYFSLETEQKGPLVLVVTAIGFKDLEVTVTPGADTIELRMTSVAKDLGEVVITAGTIEATDDRLLTVLKPVDLMSNAGSTGDIVGAVQNLPGVQRNGGDQTGLFVRGGDASETVVVVDGATQQNAFFSDVPGVGQRSRFTPFQLKGTSFSTGGYPARYGQALSSVLALQTTDLPDTTSVSLSANVAGLILSGALRNGNDGLEYFLNYTDFGPYYGLSKTNDAFFAKPVYAGVTTKWASKAADGGLYKVNFSYGTSHTGADVPDPDDYGRLVSYNLHNENFDLYNSYARPLSGRWRLLTDLGYSNNEDNILWNDTPFLRYDHRVQARVEATYQDRSHFRLTYGSEVQHFGYREQYDTLKGTFDETLLAGYTEAEYKPVRWLAVRPGFRAEYSALLGNADASPRMALAVRTGIHGQLGAATGLFYEEASANYLLFGYRPGFQEAIHYLVNYEWIRENRSFRLEAYYKRYRHLVREQGVPYTPNPYRTDFGTVDNTGYGFARGFDVFWRDKVSIPYIDYWITYSYVDTRRLYQNYLAEATPDFVSTHNLNLILKYLSANGHVFASAGYNYASGRPYYNPASATFFGDRASAYQNISGKVSYLATFHRVFAAFYVNVDDLTNYRNVLGYRYSADGAVKVPVLPPQNRSVLFGVYLSLTAFKKDDL</sequence>
<dbReference type="OrthoDB" id="1075473at2"/>